<evidence type="ECO:0000256" key="2">
    <source>
        <dbReference type="ARBA" id="ARBA00023315"/>
    </source>
</evidence>
<keyword evidence="2" id="KW-0012">Acyltransferase</keyword>
<dbReference type="PANTHER" id="PTHR43420:SF12">
    <property type="entry name" value="N-ACETYLTRANSFERASE DOMAIN-CONTAINING PROTEIN"/>
    <property type="match status" value="1"/>
</dbReference>
<dbReference type="Pfam" id="PF00583">
    <property type="entry name" value="Acetyltransf_1"/>
    <property type="match status" value="2"/>
</dbReference>
<dbReference type="RefSeq" id="WP_113647379.1">
    <property type="nucleotide sequence ID" value="NZ_QMHN01000003.1"/>
</dbReference>
<dbReference type="SUPFAM" id="SSF55729">
    <property type="entry name" value="Acyl-CoA N-acyltransferases (Nat)"/>
    <property type="match status" value="1"/>
</dbReference>
<feature type="domain" description="N-acetyltransferase" evidence="3">
    <location>
        <begin position="1"/>
        <end position="155"/>
    </location>
</feature>
<gene>
    <name evidence="4" type="ORF">DPV69_10790</name>
</gene>
<dbReference type="PANTHER" id="PTHR43420">
    <property type="entry name" value="ACETYLTRANSFERASE"/>
    <property type="match status" value="1"/>
</dbReference>
<dbReference type="EMBL" id="SAYW01000003">
    <property type="protein sequence ID" value="RWU07469.1"/>
    <property type="molecule type" value="Genomic_DNA"/>
</dbReference>
<organism evidence="4 5">
    <name type="scientific">Pedobacter chitinilyticus</name>
    <dbReference type="NCBI Taxonomy" id="2233776"/>
    <lineage>
        <taxon>Bacteria</taxon>
        <taxon>Pseudomonadati</taxon>
        <taxon>Bacteroidota</taxon>
        <taxon>Sphingobacteriia</taxon>
        <taxon>Sphingobacteriales</taxon>
        <taxon>Sphingobacteriaceae</taxon>
        <taxon>Pedobacter</taxon>
    </lineage>
</organism>
<evidence type="ECO:0000313" key="5">
    <source>
        <dbReference type="Proteomes" id="UP000284120"/>
    </source>
</evidence>
<feature type="domain" description="N-acetyltransferase" evidence="3">
    <location>
        <begin position="154"/>
        <end position="279"/>
    </location>
</feature>
<keyword evidence="1 4" id="KW-0808">Transferase</keyword>
<proteinExistence type="predicted"/>
<keyword evidence="5" id="KW-1185">Reference proteome</keyword>
<dbReference type="InterPro" id="IPR000182">
    <property type="entry name" value="GNAT_dom"/>
</dbReference>
<sequence length="279" mass="31322">MTVKTLADIDIPQMAEAINQSFADYIVPFQLNTEQLQYKIIQEDVDLNLSVGVFDGNALVGIMLHGLRKNNDDLVAYNAATGVIPTYRGKGLVGKMYHFLMPKLQALQVQKMVLEVIEGNEPAIKAYEKMGYTISRKLVCFSGTAKAEETQKEISIKEATAFQWNKWLSFWDIQPSWQNAVQSVQNSKAICKVLEAYLNEVLVGYLIYNANSKKVNQFAVSPSHRQKGIATALFSHLQQVLNSEVYVYNIDGTSLACISFLKTLGLKEKVKQLEMERAV</sequence>
<evidence type="ECO:0000259" key="3">
    <source>
        <dbReference type="PROSITE" id="PS51186"/>
    </source>
</evidence>
<dbReference type="OrthoDB" id="4228396at2"/>
<protein>
    <submittedName>
        <fullName evidence="4">GNAT family N-acetyltransferase</fullName>
    </submittedName>
</protein>
<dbReference type="CDD" id="cd04301">
    <property type="entry name" value="NAT_SF"/>
    <property type="match status" value="2"/>
</dbReference>
<dbReference type="InterPro" id="IPR050680">
    <property type="entry name" value="YpeA/RimI_acetyltransf"/>
</dbReference>
<comment type="caution">
    <text evidence="4">The sequence shown here is derived from an EMBL/GenBank/DDBJ whole genome shotgun (WGS) entry which is preliminary data.</text>
</comment>
<dbReference type="PROSITE" id="PS51186">
    <property type="entry name" value="GNAT"/>
    <property type="match status" value="2"/>
</dbReference>
<evidence type="ECO:0000256" key="1">
    <source>
        <dbReference type="ARBA" id="ARBA00022679"/>
    </source>
</evidence>
<name>A0A3S4RQC4_9SPHI</name>
<dbReference type="GO" id="GO:0016747">
    <property type="term" value="F:acyltransferase activity, transferring groups other than amino-acyl groups"/>
    <property type="evidence" value="ECO:0007669"/>
    <property type="project" value="InterPro"/>
</dbReference>
<reference evidence="4 5" key="1">
    <citation type="submission" date="2018-06" db="EMBL/GenBank/DDBJ databases">
        <title>Pedobacter endophyticus sp. nov., an endophytic bacterium isolated from a leaf of Triticum aestivum.</title>
        <authorList>
            <person name="Zhang L."/>
        </authorList>
    </citation>
    <scope>NUCLEOTIDE SEQUENCE [LARGE SCALE GENOMIC DNA]</scope>
    <source>
        <strain evidence="4 5">CM134L-2</strain>
    </source>
</reference>
<dbReference type="Gene3D" id="3.40.630.30">
    <property type="match status" value="2"/>
</dbReference>
<dbReference type="AlphaFoldDB" id="A0A3S4RQC4"/>
<evidence type="ECO:0000313" key="4">
    <source>
        <dbReference type="EMBL" id="RWU07469.1"/>
    </source>
</evidence>
<dbReference type="Proteomes" id="UP000284120">
    <property type="component" value="Unassembled WGS sequence"/>
</dbReference>
<dbReference type="InterPro" id="IPR016181">
    <property type="entry name" value="Acyl_CoA_acyltransferase"/>
</dbReference>
<accession>A0A3S4RQC4</accession>